<protein>
    <submittedName>
        <fullName evidence="1">Uncharacterized protein</fullName>
    </submittedName>
</protein>
<reference evidence="1" key="1">
    <citation type="journal article" date="2023" name="G3 (Bethesda)">
        <title>A reference genome for the long-term kleptoplast-retaining sea slug Elysia crispata morphotype clarki.</title>
        <authorList>
            <person name="Eastman K.E."/>
            <person name="Pendleton A.L."/>
            <person name="Shaikh M.A."/>
            <person name="Suttiyut T."/>
            <person name="Ogas R."/>
            <person name="Tomko P."/>
            <person name="Gavelis G."/>
            <person name="Widhalm J.R."/>
            <person name="Wisecaver J.H."/>
        </authorList>
    </citation>
    <scope>NUCLEOTIDE SEQUENCE</scope>
    <source>
        <strain evidence="1">ECLA1</strain>
    </source>
</reference>
<evidence type="ECO:0000313" key="2">
    <source>
        <dbReference type="Proteomes" id="UP001283361"/>
    </source>
</evidence>
<name>A0AAE1D9H8_9GAST</name>
<dbReference type="EMBL" id="JAWDGP010004908">
    <property type="protein sequence ID" value="KAK3761353.1"/>
    <property type="molecule type" value="Genomic_DNA"/>
</dbReference>
<accession>A0AAE1D9H8</accession>
<evidence type="ECO:0000313" key="1">
    <source>
        <dbReference type="EMBL" id="KAK3761353.1"/>
    </source>
</evidence>
<proteinExistence type="predicted"/>
<sequence length="122" mass="13935">MCSNEKKPTRTDYSSLQTGLCHRLTIAAYRQGCVTGELWGLDRAFWQEQVSCSCMQHMRSEIYTSLCDTLWPVTDRQTLTSISRPRRASGSAWYARLVKRFQETAAVAFPKITSCKLRMLCG</sequence>
<dbReference type="Proteomes" id="UP001283361">
    <property type="component" value="Unassembled WGS sequence"/>
</dbReference>
<organism evidence="1 2">
    <name type="scientific">Elysia crispata</name>
    <name type="common">lettuce slug</name>
    <dbReference type="NCBI Taxonomy" id="231223"/>
    <lineage>
        <taxon>Eukaryota</taxon>
        <taxon>Metazoa</taxon>
        <taxon>Spiralia</taxon>
        <taxon>Lophotrochozoa</taxon>
        <taxon>Mollusca</taxon>
        <taxon>Gastropoda</taxon>
        <taxon>Heterobranchia</taxon>
        <taxon>Euthyneura</taxon>
        <taxon>Panpulmonata</taxon>
        <taxon>Sacoglossa</taxon>
        <taxon>Placobranchoidea</taxon>
        <taxon>Plakobranchidae</taxon>
        <taxon>Elysia</taxon>
    </lineage>
</organism>
<comment type="caution">
    <text evidence="1">The sequence shown here is derived from an EMBL/GenBank/DDBJ whole genome shotgun (WGS) entry which is preliminary data.</text>
</comment>
<keyword evidence="2" id="KW-1185">Reference proteome</keyword>
<dbReference type="AlphaFoldDB" id="A0AAE1D9H8"/>
<gene>
    <name evidence="1" type="ORF">RRG08_060921</name>
</gene>